<sequence>MEKANIQSKENLFLESVKFWQNFINSPSLKYEKVTLGIVDILAYKNLLDEFKEKAPIEIGKIFADQIPLNSFAINNVKIKILSDTFIIYGTNDLPVTAYGVVSAISNICISLLRMGYLTRGAIVKGDHFLENDVMVSPAFVEANSIEKNLCIYPRIIITDEVRDFIFANIKNHVDGYLGIQDEEGLFHKVNTDFLDKDYDGFNILDYYSFMYNVYLFTNGVSFVGNSSLGELNVSEMCEKVKAQLEQMKRGILEAEFRTSRHKEKMKVEYLKNKFNKMIDNMKFYSDPLNIKFPKVHYFKSKG</sequence>
<evidence type="ECO:0000313" key="2">
    <source>
        <dbReference type="Proteomes" id="UP000297422"/>
    </source>
</evidence>
<dbReference type="Proteomes" id="UP000297422">
    <property type="component" value="Unassembled WGS sequence"/>
</dbReference>
<accession>A0ABY2MX63</accession>
<name>A0ABY2MX63_9LEPT</name>
<reference evidence="2" key="1">
    <citation type="journal article" date="2019" name="PLoS Negl. Trop. Dis.">
        <title>Revisiting the worldwide diversity of Leptospira species in the environment.</title>
        <authorList>
            <person name="Vincent A.T."/>
            <person name="Schiettekatte O."/>
            <person name="Bourhy P."/>
            <person name="Veyrier F.J."/>
            <person name="Picardeau M."/>
        </authorList>
    </citation>
    <scope>NUCLEOTIDE SEQUENCE [LARGE SCALE GENOMIC DNA]</scope>
    <source>
        <strain evidence="2">201702407</strain>
    </source>
</reference>
<gene>
    <name evidence="1" type="ORF">EHQ90_17770</name>
</gene>
<dbReference type="RefSeq" id="WP_135686128.1">
    <property type="nucleotide sequence ID" value="NZ_RQEQ01000019.1"/>
</dbReference>
<dbReference type="EMBL" id="RQGT01000103">
    <property type="protein sequence ID" value="TGM10885.1"/>
    <property type="molecule type" value="Genomic_DNA"/>
</dbReference>
<organism evidence="1 2">
    <name type="scientific">Leptospira stimsonii</name>
    <dbReference type="NCBI Taxonomy" id="2202203"/>
    <lineage>
        <taxon>Bacteria</taxon>
        <taxon>Pseudomonadati</taxon>
        <taxon>Spirochaetota</taxon>
        <taxon>Spirochaetia</taxon>
        <taxon>Leptospirales</taxon>
        <taxon>Leptospiraceae</taxon>
        <taxon>Leptospira</taxon>
    </lineage>
</organism>
<comment type="caution">
    <text evidence="1">The sequence shown here is derived from an EMBL/GenBank/DDBJ whole genome shotgun (WGS) entry which is preliminary data.</text>
</comment>
<evidence type="ECO:0000313" key="1">
    <source>
        <dbReference type="EMBL" id="TGM10885.1"/>
    </source>
</evidence>
<protein>
    <submittedName>
        <fullName evidence="1">Uncharacterized protein</fullName>
    </submittedName>
</protein>
<proteinExistence type="predicted"/>
<keyword evidence="2" id="KW-1185">Reference proteome</keyword>